<sequence>MEGRSTPNLGGFANSAFRGDTQVPKWLEEITSTLSKEYYDESSRRSSLSSPDQSLFGLAFSGSNIPNRIPYFEGKIGESRSATSSAKHGRRSSVGWDLLHKSSPNHLTITPAYYVVPKISEPVDLASIIKPDLELEKCWKSLNDFNLSHKGRLTSTDKTSKQSKTKSKDSGLVASGDAVSGSSSEFNSSLDVDSTPERCRSELSHCLPLYEYGSIRKATERHLRSRHLETDSDSLNSYGITKSRSSETIFGSSVKSSSDDVESSGENIEPNKRYSENFERRLSSYKLSLAEEEKLREMMINELLSENERITSASDVRHRKPSAKSEPKIHQKVSKFKSKYSERRTSFPQDENFYRKYGGGDEFIIPELPCGKVLIVDISTTWGDKYYVGLNGIELFSDTGEIIKVKTIYAVPSDVNVLPECQNDPRVVSNLLDGVNRTRDDLHIWLAPFYPGNSHVISMEFFEVTTIAMIRIWNYNKSRIHSYRGVKDIVMLLDNKAIFKGEIAKACGEILGGIHQFGDTILFTTDEIILENISLNDTSFSSLTSQPPSPPHRDDRPPTSIMESEVRPVTGKSVTKKDSLNSRQGHLTTPSGDSPEQILLGTKKIDLVLMENWGNPLAIGLTGLEIIEGTDNLLKCEERNLSCNVTTNCLGNLINSQNVSTRCKNMWCVPKPHDNVVITVTFDDYKYISGVRIWNYNENLQLSYVGVKTVKFLLDDRPMINPNSDDEYFLLRRAPGNVFYDFVQEIRFFENSINPNMILLNPEDVHNCVMGFVVEVVIYSTWGDTYYCSLNGLELFSGDGRKIKLDEQNICAYPESVNILPNVFGDVRTPDKLIDDENSCDSGCHSWMAPVIPKHLNRIYIVLDVPVSIASVRFWNYSKTPARGVKDFGILVDDLLIYNGTLKPAEKNNQYETVYLIDSGESQSGDEENDDPITRQSLMMDQDRIRLTDRSSKAEADQSLRPLTCISPCYRD</sequence>
<evidence type="ECO:0000313" key="3">
    <source>
        <dbReference type="Proteomes" id="UP000504635"/>
    </source>
</evidence>
<feature type="region of interest" description="Disordered" evidence="1">
    <location>
        <begin position="540"/>
        <end position="595"/>
    </location>
</feature>
<feature type="region of interest" description="Disordered" evidence="1">
    <location>
        <begin position="150"/>
        <end position="195"/>
    </location>
</feature>
<organism evidence="3 4">
    <name type="scientific">Sitophilus oryzae</name>
    <name type="common">Rice weevil</name>
    <name type="synonym">Curculio oryzae</name>
    <dbReference type="NCBI Taxonomy" id="7048"/>
    <lineage>
        <taxon>Eukaryota</taxon>
        <taxon>Metazoa</taxon>
        <taxon>Ecdysozoa</taxon>
        <taxon>Arthropoda</taxon>
        <taxon>Hexapoda</taxon>
        <taxon>Insecta</taxon>
        <taxon>Pterygota</taxon>
        <taxon>Neoptera</taxon>
        <taxon>Endopterygota</taxon>
        <taxon>Coleoptera</taxon>
        <taxon>Polyphaga</taxon>
        <taxon>Cucujiformia</taxon>
        <taxon>Curculionidae</taxon>
        <taxon>Dryophthorinae</taxon>
        <taxon>Sitophilus</taxon>
    </lineage>
</organism>
<gene>
    <name evidence="4" type="primary">LOC115884306</name>
</gene>
<dbReference type="PANTHER" id="PTHR21534:SF0">
    <property type="entry name" value="KATANIN-INTERACTING PROTEIN"/>
    <property type="match status" value="1"/>
</dbReference>
<reference evidence="4" key="1">
    <citation type="submission" date="2025-08" db="UniProtKB">
        <authorList>
            <consortium name="RefSeq"/>
        </authorList>
    </citation>
    <scope>IDENTIFICATION</scope>
    <source>
        <tissue evidence="4">Gonads</tissue>
    </source>
</reference>
<dbReference type="AlphaFoldDB" id="A0A6J2Y6W1"/>
<evidence type="ECO:0000256" key="1">
    <source>
        <dbReference type="SAM" id="MobiDB-lite"/>
    </source>
</evidence>
<dbReference type="Pfam" id="PF14652">
    <property type="entry name" value="DUF4457"/>
    <property type="match status" value="2"/>
</dbReference>
<feature type="compositionally biased region" description="Low complexity" evidence="1">
    <location>
        <begin position="170"/>
        <end position="184"/>
    </location>
</feature>
<dbReference type="RefSeq" id="XP_030758705.1">
    <property type="nucleotide sequence ID" value="XM_030902845.1"/>
</dbReference>
<feature type="compositionally biased region" description="Polar residues" evidence="1">
    <location>
        <begin position="581"/>
        <end position="594"/>
    </location>
</feature>
<name>A0A6J2Y6W1_SITOR</name>
<evidence type="ECO:0000259" key="2">
    <source>
        <dbReference type="Pfam" id="PF14652"/>
    </source>
</evidence>
<feature type="domain" description="KATNIP" evidence="2">
    <location>
        <begin position="607"/>
        <end position="904"/>
    </location>
</feature>
<accession>A0A6J2Y6W1</accession>
<dbReference type="InterPro" id="IPR027859">
    <property type="entry name" value="KATNIP_dom"/>
</dbReference>
<dbReference type="PANTHER" id="PTHR21534">
    <property type="entry name" value="KATANIN-INTERACTING PROTEIN"/>
    <property type="match status" value="1"/>
</dbReference>
<feature type="region of interest" description="Disordered" evidence="1">
    <location>
        <begin position="918"/>
        <end position="939"/>
    </location>
</feature>
<evidence type="ECO:0000313" key="4">
    <source>
        <dbReference type="RefSeq" id="XP_030758705.1"/>
    </source>
</evidence>
<keyword evidence="3" id="KW-1185">Reference proteome</keyword>
<protein>
    <submittedName>
        <fullName evidence="4">Protein KIAA0556-like</fullName>
    </submittedName>
</protein>
<feature type="domain" description="KATNIP" evidence="2">
    <location>
        <begin position="302"/>
        <end position="505"/>
    </location>
</feature>
<dbReference type="Proteomes" id="UP000504635">
    <property type="component" value="Unplaced"/>
</dbReference>
<dbReference type="InterPro" id="IPR026704">
    <property type="entry name" value="KATNIP"/>
</dbReference>
<dbReference type="KEGG" id="soy:115884306"/>
<dbReference type="InParanoid" id="A0A6J2Y6W1"/>
<proteinExistence type="predicted"/>
<feature type="region of interest" description="Disordered" evidence="1">
    <location>
        <begin position="251"/>
        <end position="272"/>
    </location>
</feature>
<dbReference type="GeneID" id="115884306"/>
<dbReference type="OrthoDB" id="304622at2759"/>